<sequence>MREDEEKYIVYRREKDVVIKNIPEEYINNGHKLIIRLKENCAEYEYLFKKVIEIFDDKYTFNVGNFGYYECEIIDCENNVVFEESNTFLGALDLKIDVKTSQGIIRSEVRIEEEEFKETKKTLIDKTSKVYFSQPELMSKISEIFGHIIQNAQDFVYIQDPYFDYRYYSALIEKLPLNLDIKIKYENNKNLNIPSNRKLTLIKDNKQNGKIHDRFIITKNFGYFIGISLNGLDTNKGSINYIYDTNELRKEFE</sequence>
<dbReference type="EMBL" id="CP009528">
    <property type="protein sequence ID" value="AKB55742.1"/>
    <property type="molecule type" value="Genomic_DNA"/>
</dbReference>
<dbReference type="KEGG" id="mby:MSBRM_2744"/>
<evidence type="ECO:0000313" key="1">
    <source>
        <dbReference type="EMBL" id="AKB55742.1"/>
    </source>
</evidence>
<protein>
    <submittedName>
        <fullName evidence="1">Uncharacterized protein</fullName>
    </submittedName>
</protein>
<accession>A0A0E3QY48</accession>
<dbReference type="SUPFAM" id="SSF56024">
    <property type="entry name" value="Phospholipase D/nuclease"/>
    <property type="match status" value="1"/>
</dbReference>
<organism evidence="1 2">
    <name type="scientific">Methanosarcina barkeri MS</name>
    <dbReference type="NCBI Taxonomy" id="1434108"/>
    <lineage>
        <taxon>Archaea</taxon>
        <taxon>Methanobacteriati</taxon>
        <taxon>Methanobacteriota</taxon>
        <taxon>Stenosarchaea group</taxon>
        <taxon>Methanomicrobia</taxon>
        <taxon>Methanosarcinales</taxon>
        <taxon>Methanosarcinaceae</taxon>
        <taxon>Methanosarcina</taxon>
    </lineage>
</organism>
<name>A0A0E3QY48_METBA</name>
<evidence type="ECO:0000313" key="2">
    <source>
        <dbReference type="Proteomes" id="UP000033033"/>
    </source>
</evidence>
<dbReference type="AlphaFoldDB" id="A0A0E3QY48"/>
<gene>
    <name evidence="1" type="ORF">MSBRM_2744</name>
</gene>
<dbReference type="GeneID" id="24846054"/>
<proteinExistence type="predicted"/>
<keyword evidence="2" id="KW-1185">Reference proteome</keyword>
<dbReference type="PATRIC" id="fig|1434108.4.peg.3508"/>
<reference evidence="1 2" key="1">
    <citation type="submission" date="2014-07" db="EMBL/GenBank/DDBJ databases">
        <title>Methanogenic archaea and the global carbon cycle.</title>
        <authorList>
            <person name="Henriksen J.R."/>
            <person name="Luke J."/>
            <person name="Reinhart S."/>
            <person name="Benedict M.N."/>
            <person name="Youngblut N.D."/>
            <person name="Metcalf M.E."/>
            <person name="Whitaker R.J."/>
            <person name="Metcalf W.W."/>
        </authorList>
    </citation>
    <scope>NUCLEOTIDE SEQUENCE [LARGE SCALE GENOMIC DNA]</scope>
    <source>
        <strain evidence="1 2">MS</strain>
    </source>
</reference>
<dbReference type="RefSeq" id="WP_048156177.1">
    <property type="nucleotide sequence ID" value="NZ_CP009528.1"/>
</dbReference>
<dbReference type="Proteomes" id="UP000033033">
    <property type="component" value="Chromosome"/>
</dbReference>
<dbReference type="HOGENOM" id="CLU_1096707_0_0_2"/>